<reference evidence="3" key="1">
    <citation type="submission" date="2016-11" db="EMBL/GenBank/DDBJ databases">
        <authorList>
            <person name="Varghese N."/>
            <person name="Submissions S."/>
        </authorList>
    </citation>
    <scope>NUCLEOTIDE SEQUENCE [LARGE SCALE GENOMIC DNA]</scope>
    <source>
        <strain evidence="3">ACAM 48</strain>
    </source>
</reference>
<dbReference type="OrthoDB" id="396512at2"/>
<dbReference type="InterPro" id="IPR029044">
    <property type="entry name" value="Nucleotide-diphossugar_trans"/>
</dbReference>
<dbReference type="PANTHER" id="PTHR22916">
    <property type="entry name" value="GLYCOSYLTRANSFERASE"/>
    <property type="match status" value="1"/>
</dbReference>
<dbReference type="RefSeq" id="WP_079736024.1">
    <property type="nucleotide sequence ID" value="NZ_LT670848.1"/>
</dbReference>
<dbReference type="InterPro" id="IPR001173">
    <property type="entry name" value="Glyco_trans_2-like"/>
</dbReference>
<dbReference type="SUPFAM" id="SSF53448">
    <property type="entry name" value="Nucleotide-diphospho-sugar transferases"/>
    <property type="match status" value="1"/>
</dbReference>
<dbReference type="Gene3D" id="3.90.550.10">
    <property type="entry name" value="Spore Coat Polysaccharide Biosynthesis Protein SpsA, Chain A"/>
    <property type="match status" value="1"/>
</dbReference>
<keyword evidence="2" id="KW-0808">Transferase</keyword>
<feature type="domain" description="Glycosyltransferase 2-like" evidence="1">
    <location>
        <begin position="13"/>
        <end position="140"/>
    </location>
</feature>
<evidence type="ECO:0000313" key="3">
    <source>
        <dbReference type="Proteomes" id="UP000190235"/>
    </source>
</evidence>
<dbReference type="EMBL" id="LT670848">
    <property type="protein sequence ID" value="SHN02028.1"/>
    <property type="molecule type" value="Genomic_DNA"/>
</dbReference>
<dbReference type="STRING" id="143223.SAMN05878281_3075"/>
<accession>A0A1M7NEC9</accession>
<gene>
    <name evidence="2" type="ORF">SAMN05878281_3075</name>
</gene>
<dbReference type="GO" id="GO:0016758">
    <property type="term" value="F:hexosyltransferase activity"/>
    <property type="evidence" value="ECO:0007669"/>
    <property type="project" value="UniProtKB-ARBA"/>
</dbReference>
<dbReference type="AlphaFoldDB" id="A0A1M7NEC9"/>
<keyword evidence="3" id="KW-1185">Reference proteome</keyword>
<sequence>MKHLLEVDPKLVSIILPVYNGEKFLDQSIQSCLEQTYVNIELIIVDDCSTDNSYKIAREFQKKDKRVVLIQNTENKQLPASLNIGHKVAKGSYLTWTSDDNFYEPNAIERMVVEIEKSGIDITYSNFNIIEENGGFKRKFVFNEGSTILLGNTVGACFLYKKEVFDRNNGYDEELHTVEDYDFWLQASIHSHFNHIPDYLYNFRIHKNSLSYHLNQKHSSSKVDFNSRLIKSYSKFFRKLEFSKERGYSQLFSKLHQHRRIDVFSFFKNYSSFEKDMKRIYRTAININSESNVTDIDLRLRGNIETYKKNQNIRTLIEILKNRPVVLMGYSRSRGFRIILKCLF</sequence>
<proteinExistence type="predicted"/>
<name>A0A1M7NEC9_9FLAO</name>
<evidence type="ECO:0000313" key="2">
    <source>
        <dbReference type="EMBL" id="SHN02028.1"/>
    </source>
</evidence>
<dbReference type="Pfam" id="PF00535">
    <property type="entry name" value="Glycos_transf_2"/>
    <property type="match status" value="1"/>
</dbReference>
<dbReference type="PANTHER" id="PTHR22916:SF3">
    <property type="entry name" value="UDP-GLCNAC:BETAGAL BETA-1,3-N-ACETYLGLUCOSAMINYLTRANSFERASE-LIKE PROTEIN 1"/>
    <property type="match status" value="1"/>
</dbReference>
<protein>
    <submittedName>
        <fullName evidence="2">Glycosyltransferase involved in cell wall bisynthesis</fullName>
    </submittedName>
</protein>
<dbReference type="Proteomes" id="UP000190235">
    <property type="component" value="Chromosome I"/>
</dbReference>
<evidence type="ECO:0000259" key="1">
    <source>
        <dbReference type="Pfam" id="PF00535"/>
    </source>
</evidence>
<organism evidence="2 3">
    <name type="scientific">Salegentibacter salegens</name>
    <dbReference type="NCBI Taxonomy" id="143223"/>
    <lineage>
        <taxon>Bacteria</taxon>
        <taxon>Pseudomonadati</taxon>
        <taxon>Bacteroidota</taxon>
        <taxon>Flavobacteriia</taxon>
        <taxon>Flavobacteriales</taxon>
        <taxon>Flavobacteriaceae</taxon>
        <taxon>Salegentibacter</taxon>
    </lineage>
</organism>